<dbReference type="Proteomes" id="UP000032458">
    <property type="component" value="Unassembled WGS sequence"/>
</dbReference>
<reference evidence="1 2" key="1">
    <citation type="submission" date="2014-09" db="EMBL/GenBank/DDBJ databases">
        <title>Draft genome sequence of Streptomyces natalensis ATCC 27448, producer of the antifungal pimaricin.</title>
        <authorList>
            <person name="Mendes M.V."/>
            <person name="Beites T."/>
            <person name="Pires S."/>
            <person name="Santos C.L."/>
            <person name="Moradas-Ferreira P."/>
        </authorList>
    </citation>
    <scope>NUCLEOTIDE SEQUENCE [LARGE SCALE GENOMIC DNA]</scope>
    <source>
        <strain evidence="1 2">ATCC 27448</strain>
    </source>
</reference>
<name>A0A0D7CQS7_9ACTN</name>
<organism evidence="1 2">
    <name type="scientific">Streptomyces natalensis ATCC 27448</name>
    <dbReference type="NCBI Taxonomy" id="1240678"/>
    <lineage>
        <taxon>Bacteria</taxon>
        <taxon>Bacillati</taxon>
        <taxon>Actinomycetota</taxon>
        <taxon>Actinomycetes</taxon>
        <taxon>Kitasatosporales</taxon>
        <taxon>Streptomycetaceae</taxon>
        <taxon>Streptomyces</taxon>
    </lineage>
</organism>
<sequence length="248" mass="27183">MSASKTAGAALTRDDFRVKIAVQRVRQDGADHRVIRPAGPLKNGALYRARQGYDLLVDRPDGRRIGTLLLLAARSPRSVVYLPLRATAPEPWFGRGGDEEPLDLVLAHRAVQLRPSFWKQLRTRVNAANAPRELRTARVPASDLPEAEHDGGVHDAAARPAPYAPGSEDRLGQHVHARTLVLTGGPTAFREAAREVFAVTKDGPPAAASGLYLNGGCNYHVCRALYSWPDLSDRREQIHVEFAPSWAR</sequence>
<evidence type="ECO:0000313" key="1">
    <source>
        <dbReference type="EMBL" id="KIZ18406.1"/>
    </source>
</evidence>
<comment type="caution">
    <text evidence="1">The sequence shown here is derived from an EMBL/GenBank/DDBJ whole genome shotgun (WGS) entry which is preliminary data.</text>
</comment>
<protein>
    <submittedName>
        <fullName evidence="1">Uncharacterized protein</fullName>
    </submittedName>
</protein>
<dbReference type="EMBL" id="JRKI01000009">
    <property type="protein sequence ID" value="KIZ18406.1"/>
    <property type="molecule type" value="Genomic_DNA"/>
</dbReference>
<proteinExistence type="predicted"/>
<dbReference type="PATRIC" id="fig|1240678.4.peg.1512"/>
<evidence type="ECO:0000313" key="2">
    <source>
        <dbReference type="Proteomes" id="UP000032458"/>
    </source>
</evidence>
<dbReference type="AlphaFoldDB" id="A0A0D7CQS7"/>
<dbReference type="RefSeq" id="WP_044363850.1">
    <property type="nucleotide sequence ID" value="NZ_JRKI01000009.1"/>
</dbReference>
<gene>
    <name evidence="1" type="ORF">SNA_07205</name>
</gene>
<keyword evidence="2" id="KW-1185">Reference proteome</keyword>
<accession>A0A0D7CQS7</accession>